<keyword evidence="3" id="KW-0597">Phosphoprotein</keyword>
<dbReference type="CDD" id="cd00082">
    <property type="entry name" value="HisKA"/>
    <property type="match status" value="1"/>
</dbReference>
<dbReference type="SUPFAM" id="SSF55874">
    <property type="entry name" value="ATPase domain of HSP90 chaperone/DNA topoisomerase II/histidine kinase"/>
    <property type="match status" value="1"/>
</dbReference>
<dbReference type="InterPro" id="IPR003594">
    <property type="entry name" value="HATPase_dom"/>
</dbReference>
<dbReference type="STRING" id="865937.Gilli_2350"/>
<dbReference type="AlphaFoldDB" id="H2BW60"/>
<evidence type="ECO:0000313" key="8">
    <source>
        <dbReference type="Proteomes" id="UP000003844"/>
    </source>
</evidence>
<dbReference type="PANTHER" id="PTHR42878:SF15">
    <property type="entry name" value="BACTERIOPHYTOCHROME"/>
    <property type="match status" value="1"/>
</dbReference>
<evidence type="ECO:0000256" key="1">
    <source>
        <dbReference type="ARBA" id="ARBA00000085"/>
    </source>
</evidence>
<dbReference type="GO" id="GO:0030295">
    <property type="term" value="F:protein kinase activator activity"/>
    <property type="evidence" value="ECO:0007669"/>
    <property type="project" value="TreeGrafter"/>
</dbReference>
<dbReference type="SMART" id="SM00388">
    <property type="entry name" value="HisKA"/>
    <property type="match status" value="1"/>
</dbReference>
<dbReference type="eggNOG" id="COG4251">
    <property type="taxonomic scope" value="Bacteria"/>
</dbReference>
<evidence type="ECO:0000313" key="7">
    <source>
        <dbReference type="EMBL" id="EHQ02977.1"/>
    </source>
</evidence>
<sequence length="384" mass="43589">MENKVDRDSISYNRVKTMTALELSEEALEAKDEEKNEMAVKLAKAVKELSFQIEEKGKRADELIIANKELAFQSEQKDKRAAELAFQNEQKDKRAAELIIANKELAFQNEEKEKRAAELVIANKELTFQKGEKKKRAVELIDSNKEVDELEKRVKERTEDLESFSYSVSHDLRTPLRAINGYAQMLGEDYDTVLDAEGKRWLGEVRNNARKMGVLIDDLLTFSRLGRKGITKSNVDMNKLVETVLAEINQGNTHSAEIKCSNLFPAIADYNLLQQVITNLLSNAIKYSSKKEKPLIEIKSERKNKALIYSVSDNGAGFDMEYVNKLFGVFQRLHSNEEFSGTGVGLAIVQRIIHKHDGKVWAQGKEGQGATFFFSLPEIVKTEY</sequence>
<organism evidence="7 8">
    <name type="scientific">Gillisia limnaea (strain DSM 15749 / LMG 21470 / R-8282)</name>
    <dbReference type="NCBI Taxonomy" id="865937"/>
    <lineage>
        <taxon>Bacteria</taxon>
        <taxon>Pseudomonadati</taxon>
        <taxon>Bacteroidota</taxon>
        <taxon>Flavobacteriia</taxon>
        <taxon>Flavobacteriales</taxon>
        <taxon>Flavobacteriaceae</taxon>
        <taxon>Gillisia</taxon>
    </lineage>
</organism>
<dbReference type="PROSITE" id="PS50109">
    <property type="entry name" value="HIS_KIN"/>
    <property type="match status" value="1"/>
</dbReference>
<comment type="catalytic activity">
    <reaction evidence="1">
        <text>ATP + protein L-histidine = ADP + protein N-phospho-L-histidine.</text>
        <dbReference type="EC" id="2.7.13.3"/>
    </reaction>
</comment>
<dbReference type="InterPro" id="IPR050351">
    <property type="entry name" value="BphY/WalK/GraS-like"/>
</dbReference>
<evidence type="ECO:0000256" key="4">
    <source>
        <dbReference type="ARBA" id="ARBA00022679"/>
    </source>
</evidence>
<dbReference type="InterPro" id="IPR003661">
    <property type="entry name" value="HisK_dim/P_dom"/>
</dbReference>
<reference evidence="8" key="1">
    <citation type="journal article" date="2012" name="Stand. Genomic Sci.">
        <title>Genome sequence of the Antarctic rhodopsins-containing flavobacterium Gillisia limnaea type strain (R-8282(T)).</title>
        <authorList>
            <person name="Riedel T."/>
            <person name="Held B."/>
            <person name="Nolan M."/>
            <person name="Lucas S."/>
            <person name="Lapidus A."/>
            <person name="Tice H."/>
            <person name="Del Rio T.G."/>
            <person name="Cheng J.F."/>
            <person name="Han C."/>
            <person name="Tapia R."/>
            <person name="Goodwin L.A."/>
            <person name="Pitluck S."/>
            <person name="Liolios K."/>
            <person name="Mavromatis K."/>
            <person name="Pagani I."/>
            <person name="Ivanova N."/>
            <person name="Mikhailova N."/>
            <person name="Pati A."/>
            <person name="Chen A."/>
            <person name="Palaniappan K."/>
            <person name="Land M."/>
            <person name="Rohde M."/>
            <person name="Tindall B.J."/>
            <person name="Detter J.C."/>
            <person name="Goker M."/>
            <person name="Bristow J."/>
            <person name="Eisen J.A."/>
            <person name="Markowitz V."/>
            <person name="Hugenholtz P."/>
            <person name="Kyrpides N.C."/>
            <person name="Klenk H.P."/>
            <person name="Woyke T."/>
        </authorList>
    </citation>
    <scope>NUCLEOTIDE SEQUENCE [LARGE SCALE GENOMIC DNA]</scope>
    <source>
        <strain evidence="8">DSM 15749 / LMG 21470 / R-8282</strain>
    </source>
</reference>
<dbReference type="EMBL" id="JH594606">
    <property type="protein sequence ID" value="EHQ02977.1"/>
    <property type="molecule type" value="Genomic_DNA"/>
</dbReference>
<dbReference type="Pfam" id="PF00512">
    <property type="entry name" value="HisKA"/>
    <property type="match status" value="1"/>
</dbReference>
<dbReference type="RefSeq" id="WP_006989285.1">
    <property type="nucleotide sequence ID" value="NZ_JH594606.1"/>
</dbReference>
<dbReference type="SUPFAM" id="SSF47384">
    <property type="entry name" value="Homodimeric domain of signal transducing histidine kinase"/>
    <property type="match status" value="1"/>
</dbReference>
<dbReference type="GO" id="GO:0000155">
    <property type="term" value="F:phosphorelay sensor kinase activity"/>
    <property type="evidence" value="ECO:0007669"/>
    <property type="project" value="InterPro"/>
</dbReference>
<gene>
    <name evidence="7" type="ORF">Gilli_2350</name>
</gene>
<proteinExistence type="predicted"/>
<name>H2BW60_GILLR</name>
<dbReference type="FunFam" id="3.30.565.10:FF:000006">
    <property type="entry name" value="Sensor histidine kinase WalK"/>
    <property type="match status" value="1"/>
</dbReference>
<evidence type="ECO:0000256" key="5">
    <source>
        <dbReference type="ARBA" id="ARBA00022777"/>
    </source>
</evidence>
<evidence type="ECO:0000259" key="6">
    <source>
        <dbReference type="PROSITE" id="PS50109"/>
    </source>
</evidence>
<protein>
    <recommendedName>
        <fullName evidence="2">histidine kinase</fullName>
        <ecNumber evidence="2">2.7.13.3</ecNumber>
    </recommendedName>
</protein>
<dbReference type="HOGENOM" id="CLU_000445_114_71_10"/>
<dbReference type="Pfam" id="PF02518">
    <property type="entry name" value="HATPase_c"/>
    <property type="match status" value="1"/>
</dbReference>
<keyword evidence="8" id="KW-1185">Reference proteome</keyword>
<feature type="domain" description="Histidine kinase" evidence="6">
    <location>
        <begin position="167"/>
        <end position="380"/>
    </location>
</feature>
<dbReference type="Gene3D" id="1.10.287.130">
    <property type="match status" value="1"/>
</dbReference>
<accession>H2BW60</accession>
<dbReference type="InterPro" id="IPR036890">
    <property type="entry name" value="HATPase_C_sf"/>
</dbReference>
<evidence type="ECO:0000256" key="3">
    <source>
        <dbReference type="ARBA" id="ARBA00022553"/>
    </source>
</evidence>
<dbReference type="PANTHER" id="PTHR42878">
    <property type="entry name" value="TWO-COMPONENT HISTIDINE KINASE"/>
    <property type="match status" value="1"/>
</dbReference>
<dbReference type="InterPro" id="IPR036097">
    <property type="entry name" value="HisK_dim/P_sf"/>
</dbReference>
<dbReference type="SMART" id="SM00387">
    <property type="entry name" value="HATPase_c"/>
    <property type="match status" value="1"/>
</dbReference>
<dbReference type="Proteomes" id="UP000003844">
    <property type="component" value="Unassembled WGS sequence"/>
</dbReference>
<dbReference type="EC" id="2.7.13.3" evidence="2"/>
<dbReference type="Gene3D" id="3.30.565.10">
    <property type="entry name" value="Histidine kinase-like ATPase, C-terminal domain"/>
    <property type="match status" value="1"/>
</dbReference>
<dbReference type="InterPro" id="IPR004358">
    <property type="entry name" value="Sig_transdc_His_kin-like_C"/>
</dbReference>
<dbReference type="GO" id="GO:0000156">
    <property type="term" value="F:phosphorelay response regulator activity"/>
    <property type="evidence" value="ECO:0007669"/>
    <property type="project" value="TreeGrafter"/>
</dbReference>
<dbReference type="InterPro" id="IPR005467">
    <property type="entry name" value="His_kinase_dom"/>
</dbReference>
<dbReference type="GO" id="GO:0007234">
    <property type="term" value="P:osmosensory signaling via phosphorelay pathway"/>
    <property type="evidence" value="ECO:0007669"/>
    <property type="project" value="TreeGrafter"/>
</dbReference>
<dbReference type="PRINTS" id="PR00344">
    <property type="entry name" value="BCTRLSENSOR"/>
</dbReference>
<keyword evidence="4" id="KW-0808">Transferase</keyword>
<evidence type="ECO:0000256" key="2">
    <source>
        <dbReference type="ARBA" id="ARBA00012438"/>
    </source>
</evidence>
<keyword evidence="5 7" id="KW-0418">Kinase</keyword>